<feature type="region of interest" description="Disordered" evidence="8">
    <location>
        <begin position="120"/>
        <end position="246"/>
    </location>
</feature>
<evidence type="ECO:0000256" key="4">
    <source>
        <dbReference type="ARBA" id="ARBA00037874"/>
    </source>
</evidence>
<feature type="compositionally biased region" description="Polar residues" evidence="8">
    <location>
        <begin position="165"/>
        <end position="196"/>
    </location>
</feature>
<dbReference type="EMBL" id="JARBDR010000903">
    <property type="protein sequence ID" value="KAJ8304058.1"/>
    <property type="molecule type" value="Genomic_DNA"/>
</dbReference>
<sequence>MVQMTSPHSGCCCCVPSSLSSAKVAPAPDSKNEIIEIRPKRYLRVQHLNPRPRDERFEREMQMFVEYRRHGMATQVLTTVYNKNERGKSPVIHLEKTKNHTHQTQNIPGVLISQDEKNDANHSQNYYNNHDANSQSQGQVTNVRTSYNIDKEKEKTSDMLDTKLHLNSGSLPPSRGSTRVPSVQSVSNVHVTVSDNQPKKLTKSQQPAIEEKDEQETPRTGRLNKNKTKSSTSEKSSVTSDKNNKKRTSLRNVDSVLFFIHGVGGSSNIWVSQIKHFSSLGYEIVCPDLIGHGLSSAPDDKSAYRFDEILEDIEELFDKYCKRSNFVIGHSYGCAFATVLARKRPRRVTKLVLVSGGAPIPLAPQPGVFTLPLCILNCLTPCISCTFKRNAFHKKTEIPVPARLAFDIPAYVLSYVMNGQEWPDGDEAIYGSKLEILENAGHMVMIEKPNIFNSCLQNFIEDENCDSDETVNQTARNDSTQENPPHLSNTSVNDSAGQISNRNYNTYDHQESTPNGRTTRNRAKSVTSEISYKSGKSSRSTKSMPRGLLSHHVK</sequence>
<dbReference type="Proteomes" id="UP001217089">
    <property type="component" value="Unassembled WGS sequence"/>
</dbReference>
<protein>
    <recommendedName>
        <fullName evidence="2">acylglycerol lipase</fullName>
        <ecNumber evidence="2">3.1.1.23</ecNumber>
    </recommendedName>
</protein>
<evidence type="ECO:0000256" key="7">
    <source>
        <dbReference type="ARBA" id="ARBA00049568"/>
    </source>
</evidence>
<feature type="domain" description="AB hydrolase-1" evidence="9">
    <location>
        <begin position="256"/>
        <end position="360"/>
    </location>
</feature>
<dbReference type="InterPro" id="IPR050266">
    <property type="entry name" value="AB_hydrolase_sf"/>
</dbReference>
<comment type="caution">
    <text evidence="10">The sequence shown here is derived from an EMBL/GenBank/DDBJ whole genome shotgun (WGS) entry which is preliminary data.</text>
</comment>
<feature type="compositionally biased region" description="Polar residues" evidence="8">
    <location>
        <begin position="121"/>
        <end position="148"/>
    </location>
</feature>
<evidence type="ECO:0000313" key="10">
    <source>
        <dbReference type="EMBL" id="KAJ8304058.1"/>
    </source>
</evidence>
<feature type="compositionally biased region" description="Polar residues" evidence="8">
    <location>
        <begin position="470"/>
        <end position="543"/>
    </location>
</feature>
<evidence type="ECO:0000256" key="5">
    <source>
        <dbReference type="ARBA" id="ARBA00046308"/>
    </source>
</evidence>
<evidence type="ECO:0000256" key="3">
    <source>
        <dbReference type="ARBA" id="ARBA00037797"/>
    </source>
</evidence>
<keyword evidence="11" id="KW-1185">Reference proteome</keyword>
<evidence type="ECO:0000256" key="1">
    <source>
        <dbReference type="ARBA" id="ARBA00001613"/>
    </source>
</evidence>
<dbReference type="InterPro" id="IPR000073">
    <property type="entry name" value="AB_hydrolase_1"/>
</dbReference>
<accession>A0ABQ9EFH0</accession>
<dbReference type="Pfam" id="PF00561">
    <property type="entry name" value="Abhydrolase_1"/>
    <property type="match status" value="1"/>
</dbReference>
<gene>
    <name evidence="10" type="ORF">KUTeg_017641</name>
</gene>
<proteinExistence type="predicted"/>
<evidence type="ECO:0000259" key="9">
    <source>
        <dbReference type="Pfam" id="PF00561"/>
    </source>
</evidence>
<comment type="subcellular location">
    <subcellularLocation>
        <location evidence="3">Late endosome membrane</location>
        <topology evidence="3">Single-pass type II membrane protein</topology>
    </subcellularLocation>
    <subcellularLocation>
        <location evidence="4">Lysosome membrane</location>
        <topology evidence="4">Single-pass type II membrane protein</topology>
    </subcellularLocation>
    <subcellularLocation>
        <location evidence="5">Mitochondrion membrane</location>
        <topology evidence="5">Single-pass type II membrane protein</topology>
    </subcellularLocation>
</comment>
<evidence type="ECO:0000256" key="2">
    <source>
        <dbReference type="ARBA" id="ARBA00013254"/>
    </source>
</evidence>
<comment type="catalytic activity">
    <reaction evidence="6">
        <text>1-dodecanoylglycerol + H2O = dodecanoate + glycerol + H(+)</text>
        <dbReference type="Rhea" id="RHEA:44316"/>
        <dbReference type="ChEBI" id="CHEBI:15377"/>
        <dbReference type="ChEBI" id="CHEBI:15378"/>
        <dbReference type="ChEBI" id="CHEBI:17754"/>
        <dbReference type="ChEBI" id="CHEBI:18262"/>
        <dbReference type="ChEBI" id="CHEBI:75539"/>
    </reaction>
</comment>
<organism evidence="10 11">
    <name type="scientific">Tegillarca granosa</name>
    <name type="common">Malaysian cockle</name>
    <name type="synonym">Anadara granosa</name>
    <dbReference type="NCBI Taxonomy" id="220873"/>
    <lineage>
        <taxon>Eukaryota</taxon>
        <taxon>Metazoa</taxon>
        <taxon>Spiralia</taxon>
        <taxon>Lophotrochozoa</taxon>
        <taxon>Mollusca</taxon>
        <taxon>Bivalvia</taxon>
        <taxon>Autobranchia</taxon>
        <taxon>Pteriomorphia</taxon>
        <taxon>Arcoida</taxon>
        <taxon>Arcoidea</taxon>
        <taxon>Arcidae</taxon>
        <taxon>Tegillarca</taxon>
    </lineage>
</organism>
<reference evidence="10 11" key="1">
    <citation type="submission" date="2022-12" db="EMBL/GenBank/DDBJ databases">
        <title>Chromosome-level genome of Tegillarca granosa.</title>
        <authorList>
            <person name="Kim J."/>
        </authorList>
    </citation>
    <scope>NUCLEOTIDE SEQUENCE [LARGE SCALE GENOMIC DNA]</scope>
    <source>
        <strain evidence="10">Teg-2019</strain>
        <tissue evidence="10">Adductor muscle</tissue>
    </source>
</reference>
<feature type="region of interest" description="Disordered" evidence="8">
    <location>
        <begin position="467"/>
        <end position="554"/>
    </location>
</feature>
<dbReference type="PRINTS" id="PR00111">
    <property type="entry name" value="ABHYDROLASE"/>
</dbReference>
<feature type="compositionally biased region" description="Basic and acidic residues" evidence="8">
    <location>
        <begin position="149"/>
        <end position="164"/>
    </location>
</feature>
<evidence type="ECO:0000256" key="8">
    <source>
        <dbReference type="SAM" id="MobiDB-lite"/>
    </source>
</evidence>
<comment type="function">
    <text evidence="7">Lipase that preferentially hydrolysis medium-chain saturated monoacylglycerols including 2-arachidonoylglycerol. Through 2-arachidonoylglycerol degradation may regulate endocannabinoid signaling pathways. Also has a lysophosphatidyl lipase activity with a preference for lysophosphatidylglycerol among other lysophospholipids. Also able to degrade bis(monoacylglycero)phosphate (BMP) and constitutes the major enzyme for BMP catabolism. BMP, also known as lysobisphosphatidic acid, is enriched in late endosomes and lysosomes and plays a key role in the formation of intraluminal vesicles and in lipid sorting.</text>
</comment>
<evidence type="ECO:0000256" key="6">
    <source>
        <dbReference type="ARBA" id="ARBA00047662"/>
    </source>
</evidence>
<evidence type="ECO:0000313" key="11">
    <source>
        <dbReference type="Proteomes" id="UP001217089"/>
    </source>
</evidence>
<dbReference type="InterPro" id="IPR029058">
    <property type="entry name" value="AB_hydrolase_fold"/>
</dbReference>
<comment type="catalytic activity">
    <reaction evidence="1">
        <text>Hydrolyzes glycerol monoesters of long-chain fatty acids.</text>
        <dbReference type="EC" id="3.1.1.23"/>
    </reaction>
</comment>
<feature type="compositionally biased region" description="Low complexity" evidence="8">
    <location>
        <begin position="229"/>
        <end position="241"/>
    </location>
</feature>
<dbReference type="PANTHER" id="PTHR43798">
    <property type="entry name" value="MONOACYLGLYCEROL LIPASE"/>
    <property type="match status" value="1"/>
</dbReference>
<dbReference type="Gene3D" id="3.40.50.1820">
    <property type="entry name" value="alpha/beta hydrolase"/>
    <property type="match status" value="2"/>
</dbReference>
<dbReference type="PANTHER" id="PTHR43798:SF5">
    <property type="entry name" value="MONOACYLGLYCEROL LIPASE ABHD6"/>
    <property type="match status" value="1"/>
</dbReference>
<dbReference type="SUPFAM" id="SSF53474">
    <property type="entry name" value="alpha/beta-Hydrolases"/>
    <property type="match status" value="1"/>
</dbReference>
<dbReference type="EC" id="3.1.1.23" evidence="2"/>
<name>A0ABQ9EFH0_TEGGR</name>